<dbReference type="AlphaFoldDB" id="A0A836CDY2"/>
<evidence type="ECO:0000313" key="3">
    <source>
        <dbReference type="EMBL" id="KAG5182139.1"/>
    </source>
</evidence>
<gene>
    <name evidence="3" type="ORF">JKP88DRAFT_245819</name>
</gene>
<accession>A0A836CDY2</accession>
<organism evidence="3 4">
    <name type="scientific">Tribonema minus</name>
    <dbReference type="NCBI Taxonomy" id="303371"/>
    <lineage>
        <taxon>Eukaryota</taxon>
        <taxon>Sar</taxon>
        <taxon>Stramenopiles</taxon>
        <taxon>Ochrophyta</taxon>
        <taxon>PX clade</taxon>
        <taxon>Xanthophyceae</taxon>
        <taxon>Tribonematales</taxon>
        <taxon>Tribonemataceae</taxon>
        <taxon>Tribonema</taxon>
    </lineage>
</organism>
<comment type="caution">
    <text evidence="3">The sequence shown here is derived from an EMBL/GenBank/DDBJ whole genome shotgun (WGS) entry which is preliminary data.</text>
</comment>
<evidence type="ECO:0000256" key="1">
    <source>
        <dbReference type="SAM" id="MobiDB-lite"/>
    </source>
</evidence>
<sequence length="116" mass="12018">MVKFVVTLSLILALAASAAAVVCPVDKGVTKVYESCTSAVAQGSEIIQGGWSNCCMQLGRPTRQPVSERSKSQGAAAAVVNEHERPTPHPISRSAGTLTDRLLNDSRASSIGIAPA</sequence>
<feature type="chain" id="PRO_5032978961" evidence="2">
    <location>
        <begin position="21"/>
        <end position="116"/>
    </location>
</feature>
<evidence type="ECO:0000256" key="2">
    <source>
        <dbReference type="SAM" id="SignalP"/>
    </source>
</evidence>
<dbReference type="Proteomes" id="UP000664859">
    <property type="component" value="Unassembled WGS sequence"/>
</dbReference>
<feature type="signal peptide" evidence="2">
    <location>
        <begin position="1"/>
        <end position="20"/>
    </location>
</feature>
<keyword evidence="2" id="KW-0732">Signal</keyword>
<name>A0A836CDY2_9STRA</name>
<keyword evidence="4" id="KW-1185">Reference proteome</keyword>
<proteinExistence type="predicted"/>
<feature type="region of interest" description="Disordered" evidence="1">
    <location>
        <begin position="61"/>
        <end position="99"/>
    </location>
</feature>
<dbReference type="EMBL" id="JAFCMP010000268">
    <property type="protein sequence ID" value="KAG5182139.1"/>
    <property type="molecule type" value="Genomic_DNA"/>
</dbReference>
<evidence type="ECO:0000313" key="4">
    <source>
        <dbReference type="Proteomes" id="UP000664859"/>
    </source>
</evidence>
<reference evidence="3" key="1">
    <citation type="submission" date="2021-02" db="EMBL/GenBank/DDBJ databases">
        <title>First Annotated Genome of the Yellow-green Alga Tribonema minus.</title>
        <authorList>
            <person name="Mahan K.M."/>
        </authorList>
    </citation>
    <scope>NUCLEOTIDE SEQUENCE</scope>
    <source>
        <strain evidence="3">UTEX B ZZ1240</strain>
    </source>
</reference>
<protein>
    <submittedName>
        <fullName evidence="3">Uncharacterized protein</fullName>
    </submittedName>
</protein>